<evidence type="ECO:0000256" key="1">
    <source>
        <dbReference type="ARBA" id="ARBA00004651"/>
    </source>
</evidence>
<evidence type="ECO:0000313" key="14">
    <source>
        <dbReference type="EMBL" id="MFH6983841.1"/>
    </source>
</evidence>
<evidence type="ECO:0000256" key="8">
    <source>
        <dbReference type="ARBA" id="ARBA00023136"/>
    </source>
</evidence>
<dbReference type="Pfam" id="PF01595">
    <property type="entry name" value="CNNM"/>
    <property type="match status" value="1"/>
</dbReference>
<dbReference type="PANTHER" id="PTHR22777:SF32">
    <property type="entry name" value="UPF0053 INNER MEMBRANE PROTEIN YFJD"/>
    <property type="match status" value="1"/>
</dbReference>
<sequence length="453" mass="50995">METALDDPYPSALFLAITQLPVSFFLINGIGVLLLLLLSGLISGSEVAFFSLSHDQIQDAKTSGNKNDKYISSLVLDPKRLLATILILNNLANIFIVTISTFATWKVVGSKDAGGIVIVVLTVSITVMIIFFGEIVPKVYANHNNLSFARMTAPMLTFADKILRPISWFLMALSNIIESRIQKKGYNLSVDQINQALEITADKEVSDEEKGILKGIVNFSTLSVRQIMKSRIDITALDVDTDFHDLMDKVNKTGYSRIPVYAETVDKIEGILYIKDLLPHLDKKEEFKWQTLLRPGFFVPESKKIDDLFRDFQEKQVHMAIIVDEYGGTSGLITLEDVIEEIVGEINDEFDEENEIAYNKLDANTYIFEGKTSLNDFCKITGVDSDVFEKVKRESESLGGLLLELNTKLPPAGEKITFQQFLFTVVAVDQRRIKRVRVYINPEHSDQVKDFED</sequence>
<keyword evidence="5" id="KW-0677">Repeat</keyword>
<organism evidence="14 15">
    <name type="scientific">Marinoscillum luteum</name>
    <dbReference type="NCBI Taxonomy" id="861051"/>
    <lineage>
        <taxon>Bacteria</taxon>
        <taxon>Pseudomonadati</taxon>
        <taxon>Bacteroidota</taxon>
        <taxon>Cytophagia</taxon>
        <taxon>Cytophagales</taxon>
        <taxon>Reichenbachiellaceae</taxon>
        <taxon>Marinoscillum</taxon>
    </lineage>
</organism>
<name>A0ABW7N927_9BACT</name>
<dbReference type="CDD" id="cd04590">
    <property type="entry name" value="CBS_pair_CorC_HlyC_assoc"/>
    <property type="match status" value="1"/>
</dbReference>
<evidence type="ECO:0000256" key="3">
    <source>
        <dbReference type="ARBA" id="ARBA00022475"/>
    </source>
</evidence>
<dbReference type="InterPro" id="IPR016169">
    <property type="entry name" value="FAD-bd_PCMH_sub2"/>
</dbReference>
<feature type="transmembrane region" description="Helical" evidence="11">
    <location>
        <begin position="81"/>
        <end position="103"/>
    </location>
</feature>
<dbReference type="Gene3D" id="3.10.580.10">
    <property type="entry name" value="CBS-domain"/>
    <property type="match status" value="1"/>
</dbReference>
<proteinExistence type="inferred from homology"/>
<comment type="caution">
    <text evidence="14">The sequence shown here is derived from an EMBL/GenBank/DDBJ whole genome shotgun (WGS) entry which is preliminary data.</text>
</comment>
<evidence type="ECO:0000256" key="7">
    <source>
        <dbReference type="ARBA" id="ARBA00023122"/>
    </source>
</evidence>
<keyword evidence="15" id="KW-1185">Reference proteome</keyword>
<dbReference type="Gene3D" id="3.30.465.10">
    <property type="match status" value="1"/>
</dbReference>
<evidence type="ECO:0000256" key="2">
    <source>
        <dbReference type="ARBA" id="ARBA00006337"/>
    </source>
</evidence>
<dbReference type="PROSITE" id="PS51371">
    <property type="entry name" value="CBS"/>
    <property type="match status" value="2"/>
</dbReference>
<dbReference type="InterPro" id="IPR046342">
    <property type="entry name" value="CBS_dom_sf"/>
</dbReference>
<dbReference type="PROSITE" id="PS51846">
    <property type="entry name" value="CNNM"/>
    <property type="match status" value="1"/>
</dbReference>
<dbReference type="SUPFAM" id="SSF54631">
    <property type="entry name" value="CBS-domain pair"/>
    <property type="match status" value="1"/>
</dbReference>
<dbReference type="InterPro" id="IPR000644">
    <property type="entry name" value="CBS_dom"/>
</dbReference>
<evidence type="ECO:0000256" key="6">
    <source>
        <dbReference type="ARBA" id="ARBA00022989"/>
    </source>
</evidence>
<feature type="domain" description="CBS" evidence="12">
    <location>
        <begin position="228"/>
        <end position="287"/>
    </location>
</feature>
<evidence type="ECO:0000259" key="13">
    <source>
        <dbReference type="PROSITE" id="PS51846"/>
    </source>
</evidence>
<dbReference type="InterPro" id="IPR002550">
    <property type="entry name" value="CNNM"/>
</dbReference>
<dbReference type="InterPro" id="IPR019862">
    <property type="entry name" value="Motility-assoc_prot_GldE"/>
</dbReference>
<dbReference type="Proteomes" id="UP001610063">
    <property type="component" value="Unassembled WGS sequence"/>
</dbReference>
<dbReference type="RefSeq" id="WP_395417365.1">
    <property type="nucleotide sequence ID" value="NZ_JBIPKE010000016.1"/>
</dbReference>
<dbReference type="PANTHER" id="PTHR22777">
    <property type="entry name" value="HEMOLYSIN-RELATED"/>
    <property type="match status" value="1"/>
</dbReference>
<evidence type="ECO:0000256" key="10">
    <source>
        <dbReference type="PROSITE-ProRule" id="PRU01193"/>
    </source>
</evidence>
<evidence type="ECO:0000256" key="4">
    <source>
        <dbReference type="ARBA" id="ARBA00022692"/>
    </source>
</evidence>
<comment type="subcellular location">
    <subcellularLocation>
        <location evidence="1">Cell membrane</location>
        <topology evidence="1">Multi-pass membrane protein</topology>
    </subcellularLocation>
</comment>
<evidence type="ECO:0000256" key="11">
    <source>
        <dbReference type="SAM" id="Phobius"/>
    </source>
</evidence>
<evidence type="ECO:0000259" key="12">
    <source>
        <dbReference type="PROSITE" id="PS51371"/>
    </source>
</evidence>
<feature type="transmembrane region" description="Helical" evidence="11">
    <location>
        <begin position="115"/>
        <end position="136"/>
    </location>
</feature>
<keyword evidence="4 10" id="KW-0812">Transmembrane</keyword>
<dbReference type="EMBL" id="JBIPKE010000016">
    <property type="protein sequence ID" value="MFH6983841.1"/>
    <property type="molecule type" value="Genomic_DNA"/>
</dbReference>
<keyword evidence="7 9" id="KW-0129">CBS domain</keyword>
<evidence type="ECO:0000256" key="9">
    <source>
        <dbReference type="PROSITE-ProRule" id="PRU00703"/>
    </source>
</evidence>
<keyword evidence="6 10" id="KW-1133">Transmembrane helix</keyword>
<reference evidence="14 15" key="1">
    <citation type="journal article" date="2013" name="Int. J. Syst. Evol. Microbiol.">
        <title>Marinoscillum luteum sp. nov., isolated from marine sediment.</title>
        <authorList>
            <person name="Cha I.T."/>
            <person name="Park S.J."/>
            <person name="Kim S.J."/>
            <person name="Kim J.G."/>
            <person name="Jung M.Y."/>
            <person name="Shin K.S."/>
            <person name="Kwon K.K."/>
            <person name="Yang S.H."/>
            <person name="Seo Y.S."/>
            <person name="Rhee S.K."/>
        </authorList>
    </citation>
    <scope>NUCLEOTIDE SEQUENCE [LARGE SCALE GENOMIC DNA]</scope>
    <source>
        <strain evidence="14 15">KCTC 23939</strain>
    </source>
</reference>
<accession>A0ABW7N927</accession>
<dbReference type="Pfam" id="PF00571">
    <property type="entry name" value="CBS"/>
    <property type="match status" value="2"/>
</dbReference>
<keyword evidence="8 10" id="KW-0472">Membrane</keyword>
<evidence type="ECO:0000313" key="15">
    <source>
        <dbReference type="Proteomes" id="UP001610063"/>
    </source>
</evidence>
<feature type="domain" description="CNNM transmembrane" evidence="13">
    <location>
        <begin position="21"/>
        <end position="209"/>
    </location>
</feature>
<comment type="similarity">
    <text evidence="2">Belongs to the UPF0053 family.</text>
</comment>
<gene>
    <name evidence="14" type="primary">gldE</name>
    <name evidence="14" type="ORF">ACHKAR_10335</name>
</gene>
<dbReference type="InterPro" id="IPR005170">
    <property type="entry name" value="Transptr-assoc_dom"/>
</dbReference>
<protein>
    <submittedName>
        <fullName evidence="14">Gliding motility-associated protein GldE</fullName>
    </submittedName>
</protein>
<dbReference type="InterPro" id="IPR036318">
    <property type="entry name" value="FAD-bd_PCMH-like_sf"/>
</dbReference>
<dbReference type="Pfam" id="PF03471">
    <property type="entry name" value="CorC_HlyC"/>
    <property type="match status" value="1"/>
</dbReference>
<dbReference type="SUPFAM" id="SSF56176">
    <property type="entry name" value="FAD-binding/transporter-associated domain-like"/>
    <property type="match status" value="1"/>
</dbReference>
<keyword evidence="3" id="KW-1003">Cell membrane</keyword>
<dbReference type="InterPro" id="IPR044751">
    <property type="entry name" value="Ion_transp-like_CBS"/>
</dbReference>
<dbReference type="SMART" id="SM01091">
    <property type="entry name" value="CorC_HlyC"/>
    <property type="match status" value="1"/>
</dbReference>
<dbReference type="NCBIfam" id="TIGR03520">
    <property type="entry name" value="GldE"/>
    <property type="match status" value="1"/>
</dbReference>
<feature type="domain" description="CBS" evidence="12">
    <location>
        <begin position="292"/>
        <end position="349"/>
    </location>
</feature>
<feature type="transmembrane region" description="Helical" evidence="11">
    <location>
        <begin position="12"/>
        <end position="38"/>
    </location>
</feature>
<evidence type="ECO:0000256" key="5">
    <source>
        <dbReference type="ARBA" id="ARBA00022737"/>
    </source>
</evidence>